<comment type="caution">
    <text evidence="2">The sequence shown here is derived from an EMBL/GenBank/DDBJ whole genome shotgun (WGS) entry which is preliminary data.</text>
</comment>
<evidence type="ECO:0000256" key="1">
    <source>
        <dbReference type="SAM" id="MobiDB-lite"/>
    </source>
</evidence>
<dbReference type="Gene3D" id="2.60.130.10">
    <property type="entry name" value="Aromatic compound dioxygenase"/>
    <property type="match status" value="1"/>
</dbReference>
<accession>A0ABU7TW83</accession>
<proteinExistence type="predicted"/>
<keyword evidence="3" id="KW-1185">Reference proteome</keyword>
<feature type="compositionally biased region" description="Low complexity" evidence="1">
    <location>
        <begin position="94"/>
        <end position="103"/>
    </location>
</feature>
<feature type="region of interest" description="Disordered" evidence="1">
    <location>
        <begin position="79"/>
        <end position="103"/>
    </location>
</feature>
<organism evidence="2 3">
    <name type="scientific">Methylobacterium oryzae</name>
    <dbReference type="NCBI Taxonomy" id="334852"/>
    <lineage>
        <taxon>Bacteria</taxon>
        <taxon>Pseudomonadati</taxon>
        <taxon>Pseudomonadota</taxon>
        <taxon>Alphaproteobacteria</taxon>
        <taxon>Hyphomicrobiales</taxon>
        <taxon>Methylobacteriaceae</taxon>
        <taxon>Methylobacterium</taxon>
    </lineage>
</organism>
<dbReference type="EMBL" id="MLCA01000014">
    <property type="protein sequence ID" value="MEE7493821.1"/>
    <property type="molecule type" value="Genomic_DNA"/>
</dbReference>
<dbReference type="RefSeq" id="WP_331303942.1">
    <property type="nucleotide sequence ID" value="NZ_MLCA01000014.1"/>
</dbReference>
<evidence type="ECO:0000313" key="2">
    <source>
        <dbReference type="EMBL" id="MEE7493821.1"/>
    </source>
</evidence>
<feature type="compositionally biased region" description="Polar residues" evidence="1">
    <location>
        <begin position="25"/>
        <end position="39"/>
    </location>
</feature>
<name>A0ABU7TW83_9HYPH</name>
<dbReference type="SUPFAM" id="SSF49482">
    <property type="entry name" value="Aromatic compound dioxygenase"/>
    <property type="match status" value="1"/>
</dbReference>
<evidence type="ECO:0008006" key="4">
    <source>
        <dbReference type="Google" id="ProtNLM"/>
    </source>
</evidence>
<reference evidence="2 3" key="1">
    <citation type="journal article" date="2012" name="Genet. Mol. Biol.">
        <title>Analysis of 16S rRNA and mxaF genes revealing insights into Methylobacterium niche-specific plant association.</title>
        <authorList>
            <person name="Dourado M.N."/>
            <person name="Andreote F.D."/>
            <person name="Dini-Andreote F."/>
            <person name="Conti R."/>
            <person name="Araujo J.M."/>
            <person name="Araujo W.L."/>
        </authorList>
    </citation>
    <scope>NUCLEOTIDE SEQUENCE [LARGE SCALE GENOMIC DNA]</scope>
    <source>
        <strain evidence="2 3">TC3-10</strain>
    </source>
</reference>
<evidence type="ECO:0000313" key="3">
    <source>
        <dbReference type="Proteomes" id="UP001355206"/>
    </source>
</evidence>
<protein>
    <recommendedName>
        <fullName evidence="4">Carboxypeptidase regulatory-like domain-containing protein</fullName>
    </recommendedName>
</protein>
<gene>
    <name evidence="2" type="ORF">MOTC310_26710</name>
</gene>
<dbReference type="Proteomes" id="UP001355206">
    <property type="component" value="Unassembled WGS sequence"/>
</dbReference>
<feature type="region of interest" description="Disordered" evidence="1">
    <location>
        <begin position="18"/>
        <end position="39"/>
    </location>
</feature>
<dbReference type="InterPro" id="IPR015889">
    <property type="entry name" value="Intradiol_dOase_core"/>
</dbReference>
<sequence>MLTSFGTATLRAVSRLPGAGAAGNVDTTGRTVLRGSQTTGPEGWVRLETIYPGRYAACATHVPVKAFLDGRTMLTGQIDLPDAPRSSAPRRSRPIAVAAANAS</sequence>